<dbReference type="InterPro" id="IPR016047">
    <property type="entry name" value="M23ase_b-sheet_dom"/>
</dbReference>
<dbReference type="InterPro" id="IPR011055">
    <property type="entry name" value="Dup_hybrid_motif"/>
</dbReference>
<protein>
    <submittedName>
        <fullName evidence="2">M23 family metallopeptidase</fullName>
    </submittedName>
</protein>
<reference evidence="2 3" key="1">
    <citation type="submission" date="2020-05" db="EMBL/GenBank/DDBJ databases">
        <title>Complete genome sequence of Gemmatimonas greenlandica TET16.</title>
        <authorList>
            <person name="Zeng Y."/>
        </authorList>
    </citation>
    <scope>NUCLEOTIDE SEQUENCE [LARGE SCALE GENOMIC DNA]</scope>
    <source>
        <strain evidence="2 3">TET16</strain>
    </source>
</reference>
<name>A0A6M4IPU5_9BACT</name>
<feature type="domain" description="M23ase beta-sheet core" evidence="1">
    <location>
        <begin position="203"/>
        <end position="297"/>
    </location>
</feature>
<dbReference type="PANTHER" id="PTHR21666">
    <property type="entry name" value="PEPTIDASE-RELATED"/>
    <property type="match status" value="1"/>
</dbReference>
<dbReference type="Pfam" id="PF01551">
    <property type="entry name" value="Peptidase_M23"/>
    <property type="match status" value="1"/>
</dbReference>
<dbReference type="GO" id="GO:0004222">
    <property type="term" value="F:metalloendopeptidase activity"/>
    <property type="evidence" value="ECO:0007669"/>
    <property type="project" value="TreeGrafter"/>
</dbReference>
<dbReference type="EMBL" id="CP053085">
    <property type="protein sequence ID" value="QJR35769.1"/>
    <property type="molecule type" value="Genomic_DNA"/>
</dbReference>
<organism evidence="2 3">
    <name type="scientific">Gemmatimonas groenlandica</name>
    <dbReference type="NCBI Taxonomy" id="2732249"/>
    <lineage>
        <taxon>Bacteria</taxon>
        <taxon>Pseudomonadati</taxon>
        <taxon>Gemmatimonadota</taxon>
        <taxon>Gemmatimonadia</taxon>
        <taxon>Gemmatimonadales</taxon>
        <taxon>Gemmatimonadaceae</taxon>
        <taxon>Gemmatimonas</taxon>
    </lineage>
</organism>
<proteinExistence type="predicted"/>
<dbReference type="RefSeq" id="WP_171225199.1">
    <property type="nucleotide sequence ID" value="NZ_CP053085.1"/>
</dbReference>
<dbReference type="Gene3D" id="2.70.70.10">
    <property type="entry name" value="Glucose Permease (Domain IIA)"/>
    <property type="match status" value="1"/>
</dbReference>
<sequence>MNVSAPLHTAPLHTAALLVAMWLSSDPAFRERTTACPAPSDFVWQPASPKAGSLFRVTTSARTLAATRAALTTALTATIAGEPLHFRVTGDSAIAIAAVPIDSTTGITMAWPCAGEAWGNVRIVTTAGSYTLERLRVAPRFGAPPDSATAERMRVEAERAAAVSRNAHDTPRLWSTAFLAPRPSRITSPFGGGRTFNGAVTSRHMGTDYAGAVGAPVRAANRGVVRIVDAFTLGGNVVYLDHGEGLVTAYLHLSKQLVSVGDTVARGDTIGRVGATGRVTGPHLHFIARYGTITVDPAGLSSLARSR</sequence>
<accession>A0A6M4IPU5</accession>
<keyword evidence="3" id="KW-1185">Reference proteome</keyword>
<dbReference type="Proteomes" id="UP000500938">
    <property type="component" value="Chromosome"/>
</dbReference>
<evidence type="ECO:0000313" key="3">
    <source>
        <dbReference type="Proteomes" id="UP000500938"/>
    </source>
</evidence>
<dbReference type="AlphaFoldDB" id="A0A6M4IPU5"/>
<evidence type="ECO:0000259" key="1">
    <source>
        <dbReference type="Pfam" id="PF01551"/>
    </source>
</evidence>
<gene>
    <name evidence="2" type="ORF">HKW67_09710</name>
</gene>
<dbReference type="SUPFAM" id="SSF51261">
    <property type="entry name" value="Duplicated hybrid motif"/>
    <property type="match status" value="1"/>
</dbReference>
<evidence type="ECO:0000313" key="2">
    <source>
        <dbReference type="EMBL" id="QJR35769.1"/>
    </source>
</evidence>
<dbReference type="InterPro" id="IPR050570">
    <property type="entry name" value="Cell_wall_metabolism_enzyme"/>
</dbReference>
<dbReference type="CDD" id="cd12797">
    <property type="entry name" value="M23_peptidase"/>
    <property type="match status" value="1"/>
</dbReference>
<dbReference type="KEGG" id="ggr:HKW67_09710"/>
<dbReference type="PANTHER" id="PTHR21666:SF270">
    <property type="entry name" value="MUREIN HYDROLASE ACTIVATOR ENVC"/>
    <property type="match status" value="1"/>
</dbReference>